<dbReference type="Proteomes" id="UP000712281">
    <property type="component" value="Unassembled WGS sequence"/>
</dbReference>
<proteinExistence type="predicted"/>
<protein>
    <submittedName>
        <fullName evidence="2">Uncharacterized protein</fullName>
    </submittedName>
</protein>
<dbReference type="AlphaFoldDB" id="A0A3N6S3C8"/>
<name>A0A3N6S3C8_BRACR</name>
<feature type="region of interest" description="Disordered" evidence="1">
    <location>
        <begin position="32"/>
        <end position="63"/>
    </location>
</feature>
<feature type="compositionally biased region" description="Basic and acidic residues" evidence="1">
    <location>
        <begin position="47"/>
        <end position="63"/>
    </location>
</feature>
<reference evidence="2" key="1">
    <citation type="submission" date="2019-12" db="EMBL/GenBank/DDBJ databases">
        <title>Genome sequencing and annotation of Brassica cretica.</title>
        <authorList>
            <person name="Studholme D.J."/>
            <person name="Sarris P.F."/>
        </authorList>
    </citation>
    <scope>NUCLEOTIDE SEQUENCE</scope>
    <source>
        <strain evidence="2">PFS-001/15</strain>
        <tissue evidence="2">Leaf</tissue>
    </source>
</reference>
<evidence type="ECO:0000256" key="1">
    <source>
        <dbReference type="SAM" id="MobiDB-lite"/>
    </source>
</evidence>
<organism evidence="2 3">
    <name type="scientific">Brassica cretica</name>
    <name type="common">Mustard</name>
    <dbReference type="NCBI Taxonomy" id="69181"/>
    <lineage>
        <taxon>Eukaryota</taxon>
        <taxon>Viridiplantae</taxon>
        <taxon>Streptophyta</taxon>
        <taxon>Embryophyta</taxon>
        <taxon>Tracheophyta</taxon>
        <taxon>Spermatophyta</taxon>
        <taxon>Magnoliopsida</taxon>
        <taxon>eudicotyledons</taxon>
        <taxon>Gunneridae</taxon>
        <taxon>Pentapetalae</taxon>
        <taxon>rosids</taxon>
        <taxon>malvids</taxon>
        <taxon>Brassicales</taxon>
        <taxon>Brassicaceae</taxon>
        <taxon>Brassiceae</taxon>
        <taxon>Brassica</taxon>
    </lineage>
</organism>
<evidence type="ECO:0000313" key="3">
    <source>
        <dbReference type="Proteomes" id="UP000712281"/>
    </source>
</evidence>
<dbReference type="EMBL" id="QGKW02000007">
    <property type="protein sequence ID" value="KAF2619531.1"/>
    <property type="molecule type" value="Genomic_DNA"/>
</dbReference>
<accession>A0A3N6S3C8</accession>
<gene>
    <name evidence="2" type="ORF">F2Q68_00040232</name>
</gene>
<evidence type="ECO:0000313" key="2">
    <source>
        <dbReference type="EMBL" id="KAF2619531.1"/>
    </source>
</evidence>
<sequence>MKSTPRLNSISSLSSWSPLSPVRYMAVNDGFWGREDQNGTASELEEENRAVDTKSRLQNRWER</sequence>
<comment type="caution">
    <text evidence="2">The sequence shown here is derived from an EMBL/GenBank/DDBJ whole genome shotgun (WGS) entry which is preliminary data.</text>
</comment>